<evidence type="ECO:0000259" key="2">
    <source>
        <dbReference type="Pfam" id="PF08401"/>
    </source>
</evidence>
<dbReference type="Pfam" id="PF08401">
    <property type="entry name" value="ArdcN"/>
    <property type="match status" value="1"/>
</dbReference>
<dbReference type="EMBL" id="CP053396">
    <property type="protein sequence ID" value="QJW42984.1"/>
    <property type="molecule type" value="Genomic_DNA"/>
</dbReference>
<accession>A0AAE7APP0</accession>
<dbReference type="Proteomes" id="UP000502945">
    <property type="component" value="Chromosome"/>
</dbReference>
<proteinExistence type="predicted"/>
<feature type="domain" description="N-terminal" evidence="2">
    <location>
        <begin position="23"/>
        <end position="88"/>
    </location>
</feature>
<evidence type="ECO:0000256" key="1">
    <source>
        <dbReference type="SAM" id="MobiDB-lite"/>
    </source>
</evidence>
<dbReference type="AlphaFoldDB" id="A0AAE7APP0"/>
<reference evidence="3 4" key="1">
    <citation type="submission" date="2020-05" db="EMBL/GenBank/DDBJ databases">
        <title>Proteome, Transcriptome, Methylome of different strains of Helicobacter pylori.</title>
        <authorList>
            <person name="Butenko I."/>
            <person name="Fedorov D."/>
            <person name="Babenko V."/>
            <person name="Manolov A."/>
            <person name="Boldyreva D."/>
            <person name="Klimina K."/>
            <person name="Veselovski V."/>
            <person name="Malahova M."/>
            <person name="Semashko T."/>
            <person name="Semenov I."/>
            <person name="Govorun V."/>
        </authorList>
    </citation>
    <scope>NUCLEOTIDE SEQUENCE [LARGE SCALE GENOMIC DNA]</scope>
    <source>
        <strain evidence="3 4">HPY</strain>
    </source>
</reference>
<feature type="region of interest" description="Disordered" evidence="1">
    <location>
        <begin position="280"/>
        <end position="299"/>
    </location>
</feature>
<protein>
    <submittedName>
        <fullName evidence="3">DUF1738 domain-containing protein</fullName>
    </submittedName>
</protein>
<sequence length="355" mass="41300">MKAWNEMDIKEQKEVFARFLASEIAKSLESGLEFKPNNRAYNGNAGNAYNGLNSLILDAKQHENGYESNVWVGLDDALKLGANPKEVEHIKNNTKSKNNPNGFYDKASIAYIRDYEMRYVKARDEQGNLIPLKDKEGNLKHYSNGEVIYENEKVPQRDKLGNIKYMQDGKTPFYEFKKEKIDIEPTLEIKNLYNVNIFQTLDKTKLKELDTKTLRTQYVSKTFSMDNQNLVIYDLSKHLNEGQYKKVLDYVEQYGATHSEKRKQYHISQSYQQENEIENTLNTENNIKENNTKENNNNSEMNMEQFNKMLEMAQSNPQMLAMLQQTLNKGAEQQKHDYHFANDEVAPTQSKGRGR</sequence>
<evidence type="ECO:0000313" key="4">
    <source>
        <dbReference type="Proteomes" id="UP000502945"/>
    </source>
</evidence>
<dbReference type="GO" id="GO:0003697">
    <property type="term" value="F:single-stranded DNA binding"/>
    <property type="evidence" value="ECO:0007669"/>
    <property type="project" value="InterPro"/>
</dbReference>
<dbReference type="InterPro" id="IPR013610">
    <property type="entry name" value="ArdC_N"/>
</dbReference>
<evidence type="ECO:0000313" key="3">
    <source>
        <dbReference type="EMBL" id="QJW42984.1"/>
    </source>
</evidence>
<gene>
    <name evidence="3" type="ORF">HK440_00515</name>
</gene>
<organism evidence="3 4">
    <name type="scientific">Helicobacter pylori</name>
    <name type="common">Campylobacter pylori</name>
    <dbReference type="NCBI Taxonomy" id="210"/>
    <lineage>
        <taxon>Bacteria</taxon>
        <taxon>Pseudomonadati</taxon>
        <taxon>Campylobacterota</taxon>
        <taxon>Epsilonproteobacteria</taxon>
        <taxon>Campylobacterales</taxon>
        <taxon>Helicobacteraceae</taxon>
        <taxon>Helicobacter</taxon>
    </lineage>
</organism>
<dbReference type="RefSeq" id="WP_001916997.1">
    <property type="nucleotide sequence ID" value="NZ_CP053392.1"/>
</dbReference>
<name>A0AAE7APP0_HELPX</name>